<dbReference type="STRING" id="269796.Rru_A1708"/>
<reference evidence="1 2" key="1">
    <citation type="journal article" date="2011" name="Stand. Genomic Sci.">
        <title>Complete genome sequence of Rhodospirillum rubrum type strain (S1).</title>
        <authorList>
            <person name="Munk A.C."/>
            <person name="Copeland A."/>
            <person name="Lucas S."/>
            <person name="Lapidus A."/>
            <person name="Del Rio T.G."/>
            <person name="Barry K."/>
            <person name="Detter J.C."/>
            <person name="Hammon N."/>
            <person name="Israni S."/>
            <person name="Pitluck S."/>
            <person name="Brettin T."/>
            <person name="Bruce D."/>
            <person name="Han C."/>
            <person name="Tapia R."/>
            <person name="Gilna P."/>
            <person name="Schmutz J."/>
            <person name="Larimer F."/>
            <person name="Land M."/>
            <person name="Kyrpides N.C."/>
            <person name="Mavromatis K."/>
            <person name="Richardson P."/>
            <person name="Rohde M."/>
            <person name="Goker M."/>
            <person name="Klenk H.P."/>
            <person name="Zhang Y."/>
            <person name="Roberts G.P."/>
            <person name="Reslewic S."/>
            <person name="Schwartz D.C."/>
        </authorList>
    </citation>
    <scope>NUCLEOTIDE SEQUENCE [LARGE SCALE GENOMIC DNA]</scope>
    <source>
        <strain evidence="2">ATCC 11170 / ATH 1.1.1 / DSM 467 / LMG 4362 / NCIMB 8255 / S1</strain>
    </source>
</reference>
<dbReference type="KEGG" id="rru:Rru_A1708"/>
<organism evidence="1 2">
    <name type="scientific">Rhodospirillum rubrum (strain ATCC 11170 / ATH 1.1.1 / DSM 467 / LMG 4362 / NCIMB 8255 / S1)</name>
    <dbReference type="NCBI Taxonomy" id="269796"/>
    <lineage>
        <taxon>Bacteria</taxon>
        <taxon>Pseudomonadati</taxon>
        <taxon>Pseudomonadota</taxon>
        <taxon>Alphaproteobacteria</taxon>
        <taxon>Rhodospirillales</taxon>
        <taxon>Rhodospirillaceae</taxon>
        <taxon>Rhodospirillum</taxon>
    </lineage>
</organism>
<evidence type="ECO:0000313" key="2">
    <source>
        <dbReference type="Proteomes" id="UP000001929"/>
    </source>
</evidence>
<proteinExistence type="predicted"/>
<gene>
    <name evidence="1" type="ordered locus">Rru_A1708</name>
</gene>
<dbReference type="EnsemblBacteria" id="ABC22508">
    <property type="protein sequence ID" value="ABC22508"/>
    <property type="gene ID" value="Rru_A1708"/>
</dbReference>
<evidence type="ECO:0000313" key="1">
    <source>
        <dbReference type="EMBL" id="ABC22508.1"/>
    </source>
</evidence>
<dbReference type="HOGENOM" id="CLU_3398169_0_0_5"/>
<accession>Q2RTN7</accession>
<dbReference type="AlphaFoldDB" id="Q2RTN7"/>
<dbReference type="EMBL" id="CP000230">
    <property type="protein sequence ID" value="ABC22508.1"/>
    <property type="molecule type" value="Genomic_DNA"/>
</dbReference>
<sequence length="31" mass="3472">MRLKRLYDAIEAGVADLDNPALKDRIDGLKT</sequence>
<protein>
    <submittedName>
        <fullName evidence="1">Uncharacterized protein</fullName>
    </submittedName>
</protein>
<keyword evidence="2" id="KW-1185">Reference proteome</keyword>
<name>Q2RTN7_RHORT</name>
<dbReference type="Proteomes" id="UP000001929">
    <property type="component" value="Chromosome"/>
</dbReference>